<dbReference type="InterPro" id="IPR014438">
    <property type="entry name" value="Glucan_biosyn_MdoG/MdoD"/>
</dbReference>
<evidence type="ECO:0000313" key="9">
    <source>
        <dbReference type="Proteomes" id="UP000199412"/>
    </source>
</evidence>
<dbReference type="PIRSF" id="PIRSF006281">
    <property type="entry name" value="MdoG"/>
    <property type="match status" value="1"/>
</dbReference>
<dbReference type="AlphaFoldDB" id="A0A1G7ANY6"/>
<dbReference type="EMBL" id="FNAP01000004">
    <property type="protein sequence ID" value="SDE16644.1"/>
    <property type="molecule type" value="Genomic_DNA"/>
</dbReference>
<dbReference type="PROSITE" id="PS51318">
    <property type="entry name" value="TAT"/>
    <property type="match status" value="1"/>
</dbReference>
<evidence type="ECO:0000256" key="2">
    <source>
        <dbReference type="ARBA" id="ARBA00005001"/>
    </source>
</evidence>
<gene>
    <name evidence="8" type="ORF">SAMN05421720_10433</name>
</gene>
<dbReference type="STRING" id="69960.SAMN05421720_10433"/>
<organism evidence="8 9">
    <name type="scientific">Rhodospira trueperi</name>
    <dbReference type="NCBI Taxonomy" id="69960"/>
    <lineage>
        <taxon>Bacteria</taxon>
        <taxon>Pseudomonadati</taxon>
        <taxon>Pseudomonadota</taxon>
        <taxon>Alphaproteobacteria</taxon>
        <taxon>Rhodospirillales</taxon>
        <taxon>Rhodospirillaceae</taxon>
        <taxon>Rhodospira</taxon>
    </lineage>
</organism>
<dbReference type="Gene3D" id="2.70.98.10">
    <property type="match status" value="1"/>
</dbReference>
<proteinExistence type="inferred from homology"/>
<evidence type="ECO:0000256" key="1">
    <source>
        <dbReference type="ARBA" id="ARBA00004418"/>
    </source>
</evidence>
<dbReference type="UniPathway" id="UPA00637"/>
<keyword evidence="9" id="KW-1185">Reference proteome</keyword>
<dbReference type="GO" id="GO:0051274">
    <property type="term" value="P:beta-glucan biosynthetic process"/>
    <property type="evidence" value="ECO:0007669"/>
    <property type="project" value="TreeGrafter"/>
</dbReference>
<dbReference type="PANTHER" id="PTHR30504">
    <property type="entry name" value="GLUCANS BIOSYNTHESIS PROTEIN"/>
    <property type="match status" value="1"/>
</dbReference>
<dbReference type="InterPro" id="IPR014756">
    <property type="entry name" value="Ig_E-set"/>
</dbReference>
<reference evidence="8 9" key="1">
    <citation type="submission" date="2016-10" db="EMBL/GenBank/DDBJ databases">
        <authorList>
            <person name="de Groot N.N."/>
        </authorList>
    </citation>
    <scope>NUCLEOTIDE SEQUENCE [LARGE SCALE GENOMIC DNA]</scope>
    <source>
        <strain evidence="8 9">ATCC 700224</strain>
    </source>
</reference>
<sequence>MSPGPAFFCGGKNIPRRAVLSGIAGLAGAAGGAFLPLPLAHAQDADGFFARLTDRAARRAATPYDPSAKDIPQALADLSYDALRDIRFDPRQAIWRGETPFEIQLLHLGRYLRTPVRVHTVENGRATPHAYRPDLFSYGRTGLDPETFGDLGFSGLRVHHALNDPAVMDELIVFQGASYFRALCAGAVYGLSARGVAVNTARPEGEEFPGFTDLYVERPTAAAQSIVLYALLDGPSLAGAYRFEVTPGTTTVTSVQARLFARRPVEQLGIGALTSMFDFAPIDRVGVDDFRPRVHDSQGLGMQTRSGEWLWRPLNNPDRLEVNVFRFVDPAGFGLMQRVRRFDRYQDLEARYHQRPSAWVSPRGPWGEGEVILVEIPTPDETNDNIVAFWKPAVPFEPGRPVSLDYDIQWTLDGPKPDLAWCLDTAAGHYGLPSTELDDTTRRLGRKWVIDFVEGPLRTLRTAEDVAVITSADWGRVEGVAHVLNPDTGGVRVFLDTMAKGAGPMNLRCHLARDGAPVSETWTMQWRPPAAA</sequence>
<name>A0A1G7ANY6_9PROT</name>
<dbReference type="PANTHER" id="PTHR30504:SF4">
    <property type="entry name" value="GLUCANS BIOSYNTHESIS PROTEIN G"/>
    <property type="match status" value="1"/>
</dbReference>
<dbReference type="InterPro" id="IPR014718">
    <property type="entry name" value="GH-type_carb-bd"/>
</dbReference>
<keyword evidence="5" id="KW-0732">Signal</keyword>
<comment type="pathway">
    <text evidence="2">Glycan metabolism; osmoregulated periplasmic glucan (OPG) biosynthesis.</text>
</comment>
<protein>
    <recommendedName>
        <fullName evidence="4">Glucans biosynthesis protein G</fullName>
    </recommendedName>
</protein>
<dbReference type="OrthoDB" id="9777817at2"/>
<dbReference type="Proteomes" id="UP000199412">
    <property type="component" value="Unassembled WGS sequence"/>
</dbReference>
<dbReference type="InterPro" id="IPR007444">
    <property type="entry name" value="Glucan_biosyn_MdoG_C"/>
</dbReference>
<accession>A0A1G7ANY6</accession>
<evidence type="ECO:0000256" key="3">
    <source>
        <dbReference type="ARBA" id="ARBA00009284"/>
    </source>
</evidence>
<dbReference type="InterPro" id="IPR013783">
    <property type="entry name" value="Ig-like_fold"/>
</dbReference>
<comment type="similarity">
    <text evidence="3">Belongs to the OpgD/OpgG family.</text>
</comment>
<evidence type="ECO:0000256" key="6">
    <source>
        <dbReference type="ARBA" id="ARBA00022764"/>
    </source>
</evidence>
<evidence type="ECO:0000256" key="4">
    <source>
        <dbReference type="ARBA" id="ARBA00015376"/>
    </source>
</evidence>
<feature type="domain" description="Glucan biosynthesis periplasmic MdoG C-terminal" evidence="7">
    <location>
        <begin position="49"/>
        <end position="526"/>
    </location>
</feature>
<dbReference type="Pfam" id="PF04349">
    <property type="entry name" value="MdoG"/>
    <property type="match status" value="1"/>
</dbReference>
<evidence type="ECO:0000259" key="7">
    <source>
        <dbReference type="Pfam" id="PF04349"/>
    </source>
</evidence>
<keyword evidence="6" id="KW-0574">Periplasm</keyword>
<evidence type="ECO:0000313" key="8">
    <source>
        <dbReference type="EMBL" id="SDE16644.1"/>
    </source>
</evidence>
<dbReference type="InterPro" id="IPR011013">
    <property type="entry name" value="Gal_mutarotase_sf_dom"/>
</dbReference>
<dbReference type="Gene3D" id="2.60.40.10">
    <property type="entry name" value="Immunoglobulins"/>
    <property type="match status" value="1"/>
</dbReference>
<comment type="subcellular location">
    <subcellularLocation>
        <location evidence="1">Periplasm</location>
    </subcellularLocation>
</comment>
<dbReference type="SUPFAM" id="SSF81296">
    <property type="entry name" value="E set domains"/>
    <property type="match status" value="1"/>
</dbReference>
<dbReference type="GO" id="GO:0030288">
    <property type="term" value="C:outer membrane-bounded periplasmic space"/>
    <property type="evidence" value="ECO:0007669"/>
    <property type="project" value="TreeGrafter"/>
</dbReference>
<evidence type="ECO:0000256" key="5">
    <source>
        <dbReference type="ARBA" id="ARBA00022729"/>
    </source>
</evidence>
<dbReference type="GO" id="GO:0030246">
    <property type="term" value="F:carbohydrate binding"/>
    <property type="evidence" value="ECO:0007669"/>
    <property type="project" value="InterPro"/>
</dbReference>
<dbReference type="RefSeq" id="WP_092784180.1">
    <property type="nucleotide sequence ID" value="NZ_FNAP01000004.1"/>
</dbReference>
<dbReference type="SUPFAM" id="SSF74650">
    <property type="entry name" value="Galactose mutarotase-like"/>
    <property type="match status" value="1"/>
</dbReference>
<dbReference type="GO" id="GO:0003824">
    <property type="term" value="F:catalytic activity"/>
    <property type="evidence" value="ECO:0007669"/>
    <property type="project" value="InterPro"/>
</dbReference>
<dbReference type="InterPro" id="IPR006311">
    <property type="entry name" value="TAT_signal"/>
</dbReference>
<dbReference type="FunFam" id="2.70.98.10:FF:000001">
    <property type="entry name" value="Glucans biosynthesis protein G"/>
    <property type="match status" value="1"/>
</dbReference>